<reference evidence="2" key="1">
    <citation type="journal article" date="2014" name="Proc. Natl. Acad. Sci. U.S.A.">
        <title>Extensive sampling of basidiomycete genomes demonstrates inadequacy of the white-rot/brown-rot paradigm for wood decay fungi.</title>
        <authorList>
            <person name="Riley R."/>
            <person name="Salamov A.A."/>
            <person name="Brown D.W."/>
            <person name="Nagy L.G."/>
            <person name="Floudas D."/>
            <person name="Held B.W."/>
            <person name="Levasseur A."/>
            <person name="Lombard V."/>
            <person name="Morin E."/>
            <person name="Otillar R."/>
            <person name="Lindquist E.A."/>
            <person name="Sun H."/>
            <person name="LaButti K.M."/>
            <person name="Schmutz J."/>
            <person name="Jabbour D."/>
            <person name="Luo H."/>
            <person name="Baker S.E."/>
            <person name="Pisabarro A.G."/>
            <person name="Walton J.D."/>
            <person name="Blanchette R.A."/>
            <person name="Henrissat B."/>
            <person name="Martin F."/>
            <person name="Cullen D."/>
            <person name="Hibbett D.S."/>
            <person name="Grigoriev I.V."/>
        </authorList>
    </citation>
    <scope>NUCLEOTIDE SEQUENCE [LARGE SCALE GENOMIC DNA]</scope>
    <source>
        <strain evidence="2">CBS 339.88</strain>
    </source>
</reference>
<evidence type="ECO:0000313" key="1">
    <source>
        <dbReference type="EMBL" id="KDR67087.1"/>
    </source>
</evidence>
<dbReference type="EMBL" id="KL142417">
    <property type="protein sequence ID" value="KDR67087.1"/>
    <property type="molecule type" value="Genomic_DNA"/>
</dbReference>
<protein>
    <submittedName>
        <fullName evidence="1">Uncharacterized protein</fullName>
    </submittedName>
</protein>
<dbReference type="HOGENOM" id="CLU_1320980_0_0_1"/>
<proteinExistence type="predicted"/>
<organism evidence="1 2">
    <name type="scientific">Galerina marginata (strain CBS 339.88)</name>
    <dbReference type="NCBI Taxonomy" id="685588"/>
    <lineage>
        <taxon>Eukaryota</taxon>
        <taxon>Fungi</taxon>
        <taxon>Dikarya</taxon>
        <taxon>Basidiomycota</taxon>
        <taxon>Agaricomycotina</taxon>
        <taxon>Agaricomycetes</taxon>
        <taxon>Agaricomycetidae</taxon>
        <taxon>Agaricales</taxon>
        <taxon>Agaricineae</taxon>
        <taxon>Strophariaceae</taxon>
        <taxon>Galerina</taxon>
    </lineage>
</organism>
<accession>A0A067SAU2</accession>
<keyword evidence="2" id="KW-1185">Reference proteome</keyword>
<gene>
    <name evidence="1" type="ORF">GALMADRAFT_147318</name>
</gene>
<sequence>MNQPGKDPQIGQDLRTLYGEDQAEDHVIVPIPKSYEAAMTIALQVFAENIHAMGMDTSDGMSLRYRMKESSGKVIWARIIPEFWNEVVEDGDRLRLASKASESQTEVSSVFGTLIGNRQLVDPVGSSSILVLLPKTYQRTKALSIAKFNIPQETIVQLYMRIKTDSESEQGTLNGWTAIDPNIGSAWPALLAEIKNQYSKVEIWVREI</sequence>
<dbReference type="OrthoDB" id="3063824at2759"/>
<evidence type="ECO:0000313" key="2">
    <source>
        <dbReference type="Proteomes" id="UP000027222"/>
    </source>
</evidence>
<dbReference type="Proteomes" id="UP000027222">
    <property type="component" value="Unassembled WGS sequence"/>
</dbReference>
<dbReference type="AlphaFoldDB" id="A0A067SAU2"/>
<name>A0A067SAU2_GALM3</name>